<dbReference type="Proteomes" id="UP000651668">
    <property type="component" value="Unassembled WGS sequence"/>
</dbReference>
<protein>
    <submittedName>
        <fullName evidence="7">DNA repair protein</fullName>
    </submittedName>
</protein>
<dbReference type="GO" id="GO:0008237">
    <property type="term" value="F:metallopeptidase activity"/>
    <property type="evidence" value="ECO:0007669"/>
    <property type="project" value="UniProtKB-KW"/>
</dbReference>
<sequence length="152" mass="16853">MVQYKSFEVAEVNLTYSPSYKIADRPKISTSKEAYDLVLAQWDLNKINLLEEFKVLLLNRGNRVLGFINISQGGITGTVADPKLIFVAALKAAASYIILAHNHPSENLKASAEDLRLTKKLVEAGKLLDILVMDHLIITKEGYSSFCDEGLI</sequence>
<dbReference type="EMBL" id="BMIL01000004">
    <property type="protein sequence ID" value="GGC63230.1"/>
    <property type="molecule type" value="Genomic_DNA"/>
</dbReference>
<dbReference type="Pfam" id="PF04002">
    <property type="entry name" value="RadC"/>
    <property type="match status" value="1"/>
</dbReference>
<evidence type="ECO:0000256" key="1">
    <source>
        <dbReference type="ARBA" id="ARBA00022670"/>
    </source>
</evidence>
<comment type="caution">
    <text evidence="7">The sequence shown here is derived from an EMBL/GenBank/DDBJ whole genome shotgun (WGS) entry which is preliminary data.</text>
</comment>
<reference evidence="7" key="2">
    <citation type="submission" date="2020-09" db="EMBL/GenBank/DDBJ databases">
        <authorList>
            <person name="Sun Q."/>
            <person name="Zhou Y."/>
        </authorList>
    </citation>
    <scope>NUCLEOTIDE SEQUENCE</scope>
    <source>
        <strain evidence="7">CGMCC 1.15343</strain>
    </source>
</reference>
<evidence type="ECO:0000256" key="3">
    <source>
        <dbReference type="ARBA" id="ARBA00022801"/>
    </source>
</evidence>
<dbReference type="InterPro" id="IPR001405">
    <property type="entry name" value="UPF0758"/>
</dbReference>
<keyword evidence="5" id="KW-0482">Metalloprotease</keyword>
<dbReference type="GO" id="GO:0006508">
    <property type="term" value="P:proteolysis"/>
    <property type="evidence" value="ECO:0007669"/>
    <property type="project" value="UniProtKB-KW"/>
</dbReference>
<evidence type="ECO:0000256" key="2">
    <source>
        <dbReference type="ARBA" id="ARBA00022723"/>
    </source>
</evidence>
<dbReference type="InterPro" id="IPR025657">
    <property type="entry name" value="RadC_JAB"/>
</dbReference>
<keyword evidence="3" id="KW-0378">Hydrolase</keyword>
<dbReference type="Gene3D" id="3.40.140.10">
    <property type="entry name" value="Cytidine Deaminase, domain 2"/>
    <property type="match status" value="1"/>
</dbReference>
<evidence type="ECO:0000313" key="7">
    <source>
        <dbReference type="EMBL" id="GGC63230.1"/>
    </source>
</evidence>
<name>A0A916U781_9SPHI</name>
<keyword evidence="1" id="KW-0645">Protease</keyword>
<proteinExistence type="predicted"/>
<dbReference type="PANTHER" id="PTHR30471">
    <property type="entry name" value="DNA REPAIR PROTEIN RADC"/>
    <property type="match status" value="1"/>
</dbReference>
<evidence type="ECO:0000313" key="8">
    <source>
        <dbReference type="Proteomes" id="UP000651668"/>
    </source>
</evidence>
<gene>
    <name evidence="7" type="ORF">GCM10011387_16060</name>
</gene>
<dbReference type="CDD" id="cd08071">
    <property type="entry name" value="MPN_DUF2466"/>
    <property type="match status" value="1"/>
</dbReference>
<dbReference type="AlphaFoldDB" id="A0A916U781"/>
<dbReference type="RefSeq" id="WP_188626349.1">
    <property type="nucleotide sequence ID" value="NZ_BMIL01000004.1"/>
</dbReference>
<keyword evidence="2" id="KW-0479">Metal-binding</keyword>
<evidence type="ECO:0000259" key="6">
    <source>
        <dbReference type="PROSITE" id="PS50249"/>
    </source>
</evidence>
<dbReference type="InterPro" id="IPR037518">
    <property type="entry name" value="MPN"/>
</dbReference>
<keyword evidence="4" id="KW-0862">Zinc</keyword>
<dbReference type="GO" id="GO:0046872">
    <property type="term" value="F:metal ion binding"/>
    <property type="evidence" value="ECO:0007669"/>
    <property type="project" value="UniProtKB-KW"/>
</dbReference>
<evidence type="ECO:0000256" key="4">
    <source>
        <dbReference type="ARBA" id="ARBA00022833"/>
    </source>
</evidence>
<evidence type="ECO:0000256" key="5">
    <source>
        <dbReference type="ARBA" id="ARBA00023049"/>
    </source>
</evidence>
<dbReference type="PROSITE" id="PS50249">
    <property type="entry name" value="MPN"/>
    <property type="match status" value="1"/>
</dbReference>
<organism evidence="7 8">
    <name type="scientific">Pedobacter quisquiliarum</name>
    <dbReference type="NCBI Taxonomy" id="1834438"/>
    <lineage>
        <taxon>Bacteria</taxon>
        <taxon>Pseudomonadati</taxon>
        <taxon>Bacteroidota</taxon>
        <taxon>Sphingobacteriia</taxon>
        <taxon>Sphingobacteriales</taxon>
        <taxon>Sphingobacteriaceae</taxon>
        <taxon>Pedobacter</taxon>
    </lineage>
</organism>
<feature type="domain" description="MPN" evidence="6">
    <location>
        <begin position="27"/>
        <end position="152"/>
    </location>
</feature>
<reference evidence="7" key="1">
    <citation type="journal article" date="2014" name="Int. J. Syst. Evol. Microbiol.">
        <title>Complete genome sequence of Corynebacterium casei LMG S-19264T (=DSM 44701T), isolated from a smear-ripened cheese.</title>
        <authorList>
            <consortium name="US DOE Joint Genome Institute (JGI-PGF)"/>
            <person name="Walter F."/>
            <person name="Albersmeier A."/>
            <person name="Kalinowski J."/>
            <person name="Ruckert C."/>
        </authorList>
    </citation>
    <scope>NUCLEOTIDE SEQUENCE</scope>
    <source>
        <strain evidence="7">CGMCC 1.15343</strain>
    </source>
</reference>
<dbReference type="PANTHER" id="PTHR30471:SF3">
    <property type="entry name" value="UPF0758 PROTEIN YEES-RELATED"/>
    <property type="match status" value="1"/>
</dbReference>
<accession>A0A916U781</accession>
<keyword evidence="8" id="KW-1185">Reference proteome</keyword>